<dbReference type="SUPFAM" id="SSF53098">
    <property type="entry name" value="Ribonuclease H-like"/>
    <property type="match status" value="1"/>
</dbReference>
<dbReference type="Proteomes" id="UP001595075">
    <property type="component" value="Unassembled WGS sequence"/>
</dbReference>
<protein>
    <recommendedName>
        <fullName evidence="1">Gfd2/YDR514C-like C-terminal domain-containing protein</fullName>
    </recommendedName>
</protein>
<sequence>MFRLPISRTSLEDLIGIFGLGQHEPRDVVLVSLDLEGPRQNRCHVISQIGVSYFDTRRLHHPNQADHHHFATRHFIVGGQRRLAHVGAKYHFGDSEHITSQDGVDDVLRNLLLIPDEKAPEKYRDIVLLAHGISADLATCRKRGYSLEDLTSVVGLLDTAYLARDVLGTTMPLCSLLNILELPSKELHNAGNDANYALRALLVLCSYGVSPLSAKSIGTLDYFKGIAFEPLPDTTERNARLRSLKSWCTDLVPLYSLDVGGLNLFDDA</sequence>
<dbReference type="InterPro" id="IPR040151">
    <property type="entry name" value="Gfd2/YDR514C-like"/>
</dbReference>
<proteinExistence type="predicted"/>
<accession>A0ABR4CHD6</accession>
<dbReference type="EMBL" id="JAZHXI010000007">
    <property type="protein sequence ID" value="KAL2069378.1"/>
    <property type="molecule type" value="Genomic_DNA"/>
</dbReference>
<feature type="domain" description="Gfd2/YDR514C-like C-terminal" evidence="1">
    <location>
        <begin position="29"/>
        <end position="202"/>
    </location>
</feature>
<evidence type="ECO:0000313" key="3">
    <source>
        <dbReference type="Proteomes" id="UP001595075"/>
    </source>
</evidence>
<dbReference type="PANTHER" id="PTHR28083:SF1">
    <property type="entry name" value="GOOD FOR FULL DBP5 ACTIVITY PROTEIN 2"/>
    <property type="match status" value="1"/>
</dbReference>
<dbReference type="InterPro" id="IPR048519">
    <property type="entry name" value="Gfd2/YDR514C-like_C"/>
</dbReference>
<dbReference type="InterPro" id="IPR012337">
    <property type="entry name" value="RNaseH-like_sf"/>
</dbReference>
<comment type="caution">
    <text evidence="2">The sequence shown here is derived from an EMBL/GenBank/DDBJ whole genome shotgun (WGS) entry which is preliminary data.</text>
</comment>
<dbReference type="Pfam" id="PF21762">
    <property type="entry name" value="DEDDh_C"/>
    <property type="match status" value="1"/>
</dbReference>
<evidence type="ECO:0000313" key="2">
    <source>
        <dbReference type="EMBL" id="KAL2069378.1"/>
    </source>
</evidence>
<dbReference type="PANTHER" id="PTHR28083">
    <property type="entry name" value="GOOD FOR FULL DBP5 ACTIVITY PROTEIN 2"/>
    <property type="match status" value="1"/>
</dbReference>
<gene>
    <name evidence="2" type="ORF">VTL71DRAFT_14055</name>
</gene>
<evidence type="ECO:0000259" key="1">
    <source>
        <dbReference type="Pfam" id="PF21762"/>
    </source>
</evidence>
<name>A0ABR4CHD6_9HELO</name>
<reference evidence="2 3" key="1">
    <citation type="journal article" date="2024" name="Commun. Biol.">
        <title>Comparative genomic analysis of thermophilic fungi reveals convergent evolutionary adaptations and gene losses.</title>
        <authorList>
            <person name="Steindorff A.S."/>
            <person name="Aguilar-Pontes M.V."/>
            <person name="Robinson A.J."/>
            <person name="Andreopoulos B."/>
            <person name="LaButti K."/>
            <person name="Kuo A."/>
            <person name="Mondo S."/>
            <person name="Riley R."/>
            <person name="Otillar R."/>
            <person name="Haridas S."/>
            <person name="Lipzen A."/>
            <person name="Grimwood J."/>
            <person name="Schmutz J."/>
            <person name="Clum A."/>
            <person name="Reid I.D."/>
            <person name="Moisan M.C."/>
            <person name="Butler G."/>
            <person name="Nguyen T.T.M."/>
            <person name="Dewar K."/>
            <person name="Conant G."/>
            <person name="Drula E."/>
            <person name="Henrissat B."/>
            <person name="Hansel C."/>
            <person name="Singer S."/>
            <person name="Hutchinson M.I."/>
            <person name="de Vries R.P."/>
            <person name="Natvig D.O."/>
            <person name="Powell A.J."/>
            <person name="Tsang A."/>
            <person name="Grigoriev I.V."/>
        </authorList>
    </citation>
    <scope>NUCLEOTIDE SEQUENCE [LARGE SCALE GENOMIC DNA]</scope>
    <source>
        <strain evidence="2 3">CBS 494.80</strain>
    </source>
</reference>
<keyword evidence="3" id="KW-1185">Reference proteome</keyword>
<organism evidence="2 3">
    <name type="scientific">Oculimacula yallundae</name>
    <dbReference type="NCBI Taxonomy" id="86028"/>
    <lineage>
        <taxon>Eukaryota</taxon>
        <taxon>Fungi</taxon>
        <taxon>Dikarya</taxon>
        <taxon>Ascomycota</taxon>
        <taxon>Pezizomycotina</taxon>
        <taxon>Leotiomycetes</taxon>
        <taxon>Helotiales</taxon>
        <taxon>Ploettnerulaceae</taxon>
        <taxon>Oculimacula</taxon>
    </lineage>
</organism>